<dbReference type="Pfam" id="PF11014">
    <property type="entry name" value="DUF2852"/>
    <property type="match status" value="1"/>
</dbReference>
<protein>
    <submittedName>
        <fullName evidence="2">Conserved protein</fullName>
    </submittedName>
</protein>
<accession>A0A081B7J2</accession>
<dbReference type="eggNOG" id="ENOG5031HJW">
    <property type="taxonomic scope" value="Bacteria"/>
</dbReference>
<evidence type="ECO:0000256" key="1">
    <source>
        <dbReference type="SAM" id="Phobius"/>
    </source>
</evidence>
<proteinExistence type="predicted"/>
<keyword evidence="1" id="KW-1133">Transmembrane helix</keyword>
<evidence type="ECO:0000313" key="3">
    <source>
        <dbReference type="Proteomes" id="UP000028702"/>
    </source>
</evidence>
<dbReference type="STRING" id="1333998.M2A_0509"/>
<name>A0A081B7J2_9HYPH</name>
<organism evidence="2 3">
    <name type="scientific">Tepidicaulis marinus</name>
    <dbReference type="NCBI Taxonomy" id="1333998"/>
    <lineage>
        <taxon>Bacteria</taxon>
        <taxon>Pseudomonadati</taxon>
        <taxon>Pseudomonadota</taxon>
        <taxon>Alphaproteobacteria</taxon>
        <taxon>Hyphomicrobiales</taxon>
        <taxon>Parvibaculaceae</taxon>
        <taxon>Tepidicaulis</taxon>
    </lineage>
</organism>
<keyword evidence="1" id="KW-0472">Membrane</keyword>
<sequence length="128" mass="14637">MSHSANAASSSSPLAAIGLERMDDWPKGAWIAMMIGGFIVFWPLGLAILGYMIWSGKMRGWKNSCRHAGSRHRSRPTGNTAFDAYREETLKRLEEEQHAFEEFLDRLRRAKDEKEFEDFMASHKEQSA</sequence>
<feature type="transmembrane region" description="Helical" evidence="1">
    <location>
        <begin position="29"/>
        <end position="54"/>
    </location>
</feature>
<evidence type="ECO:0000313" key="2">
    <source>
        <dbReference type="EMBL" id="GAK44010.1"/>
    </source>
</evidence>
<keyword evidence="1" id="KW-0812">Transmembrane</keyword>
<dbReference type="InterPro" id="IPR021273">
    <property type="entry name" value="DUF2852"/>
</dbReference>
<reference evidence="2 3" key="1">
    <citation type="submission" date="2014-07" db="EMBL/GenBank/DDBJ databases">
        <title>Tepidicaulis marinum gen. nov., sp. nov., a novel marine bacterium denitrifying nitrate to nitrous oxide strictly under microaerobic conditions.</title>
        <authorList>
            <person name="Takeuchi M."/>
            <person name="Yamagishi T."/>
            <person name="Kamagata Y."/>
            <person name="Oshima K."/>
            <person name="Hattori M."/>
            <person name="Katayama T."/>
            <person name="Hanada S."/>
            <person name="Tamaki H."/>
            <person name="Marumo K."/>
            <person name="Maeda H."/>
            <person name="Nedachi M."/>
            <person name="Iwasaki W."/>
            <person name="Suwa Y."/>
            <person name="Sakata S."/>
        </authorList>
    </citation>
    <scope>NUCLEOTIDE SEQUENCE [LARGE SCALE GENOMIC DNA]</scope>
    <source>
        <strain evidence="2 3">MA2</strain>
    </source>
</reference>
<dbReference type="RefSeq" id="WP_052379146.1">
    <property type="nucleotide sequence ID" value="NZ_BBIO01000002.1"/>
</dbReference>
<comment type="caution">
    <text evidence="2">The sequence shown here is derived from an EMBL/GenBank/DDBJ whole genome shotgun (WGS) entry which is preliminary data.</text>
</comment>
<dbReference type="EMBL" id="BBIO01000002">
    <property type="protein sequence ID" value="GAK44010.1"/>
    <property type="molecule type" value="Genomic_DNA"/>
</dbReference>
<keyword evidence="3" id="KW-1185">Reference proteome</keyword>
<gene>
    <name evidence="2" type="ORF">M2A_0509</name>
</gene>
<dbReference type="Proteomes" id="UP000028702">
    <property type="component" value="Unassembled WGS sequence"/>
</dbReference>
<dbReference type="AlphaFoldDB" id="A0A081B7J2"/>